<reference evidence="1 2" key="1">
    <citation type="submission" date="2018-06" db="EMBL/GenBank/DDBJ databases">
        <authorList>
            <consortium name="Pathogen Informatics"/>
            <person name="Doyle S."/>
        </authorList>
    </citation>
    <scope>NUCLEOTIDE SEQUENCE [LARGE SCALE GENOMIC DNA]</scope>
    <source>
        <strain evidence="1 2">NCTC11343</strain>
    </source>
</reference>
<dbReference type="Proteomes" id="UP000251241">
    <property type="component" value="Unassembled WGS sequence"/>
</dbReference>
<evidence type="ECO:0000313" key="2">
    <source>
        <dbReference type="Proteomes" id="UP000251241"/>
    </source>
</evidence>
<organism evidence="1 2">
    <name type="scientific">Sphingobacterium multivorum</name>
    <dbReference type="NCBI Taxonomy" id="28454"/>
    <lineage>
        <taxon>Bacteria</taxon>
        <taxon>Pseudomonadati</taxon>
        <taxon>Bacteroidota</taxon>
        <taxon>Sphingobacteriia</taxon>
        <taxon>Sphingobacteriales</taxon>
        <taxon>Sphingobacteriaceae</taxon>
        <taxon>Sphingobacterium</taxon>
    </lineage>
</organism>
<evidence type="ECO:0000313" key="1">
    <source>
        <dbReference type="EMBL" id="SPZ85529.1"/>
    </source>
</evidence>
<name>A0A2X2KTX4_SPHMU</name>
<proteinExistence type="predicted"/>
<dbReference type="EMBL" id="UAUU01000008">
    <property type="protein sequence ID" value="SPZ85529.1"/>
    <property type="molecule type" value="Genomic_DNA"/>
</dbReference>
<gene>
    <name evidence="1" type="ORF">NCTC11343_02091</name>
</gene>
<accession>A0A2X2KTX4</accession>
<protein>
    <submittedName>
        <fullName evidence="1">Uncharacterized protein</fullName>
    </submittedName>
</protein>
<sequence length="47" mass="5247">MPKESGRLNTHTMTQVGGEIRTKRATFFNSRLLLILHAGFGMGPRAF</sequence>
<dbReference type="AlphaFoldDB" id="A0A2X2KTX4"/>